<evidence type="ECO:0000313" key="2">
    <source>
        <dbReference type="Proteomes" id="UP000095392"/>
    </source>
</evidence>
<dbReference type="Proteomes" id="UP000095392">
    <property type="component" value="Unassembled WGS sequence"/>
</dbReference>
<dbReference type="GO" id="GO:0016740">
    <property type="term" value="F:transferase activity"/>
    <property type="evidence" value="ECO:0007669"/>
    <property type="project" value="UniProtKB-KW"/>
</dbReference>
<protein>
    <submittedName>
        <fullName evidence="1">Bacterial sugar transferase domain protein</fullName>
    </submittedName>
</protein>
<evidence type="ECO:0000313" key="1">
    <source>
        <dbReference type="EMBL" id="OES30379.1"/>
    </source>
</evidence>
<comment type="caution">
    <text evidence="1">The sequence shown here is derived from an EMBL/GenBank/DDBJ whole genome shotgun (WGS) entry which is preliminary data.</text>
</comment>
<gene>
    <name evidence="1" type="ORF">BFV95_2884</name>
</gene>
<organism evidence="1 2">
    <name type="scientific">Alteromonas macleodii</name>
    <name type="common">Pseudoalteromonas macleodii</name>
    <dbReference type="NCBI Taxonomy" id="28108"/>
    <lineage>
        <taxon>Bacteria</taxon>
        <taxon>Pseudomonadati</taxon>
        <taxon>Pseudomonadota</taxon>
        <taxon>Gammaproteobacteria</taxon>
        <taxon>Alteromonadales</taxon>
        <taxon>Alteromonadaceae</taxon>
        <taxon>Alteromonas/Salinimonas group</taxon>
        <taxon>Alteromonas</taxon>
    </lineage>
</organism>
<dbReference type="AlphaFoldDB" id="A0AB36FSR1"/>
<keyword evidence="1" id="KW-0808">Transferase</keyword>
<keyword evidence="2" id="KW-1185">Reference proteome</keyword>
<name>A0AB36FSR1_ALTMA</name>
<reference evidence="1 2" key="1">
    <citation type="submission" date="2016-09" db="EMBL/GenBank/DDBJ databases">
        <title>Draft Genome Sequence of four Alteromonas macleodii strains isolated from copper coupons and grown long-term at elevated copper levels.</title>
        <authorList>
            <person name="Cusick K."/>
            <person name="Dale J."/>
            <person name="Little B."/>
            <person name="Biffinger J."/>
        </authorList>
    </citation>
    <scope>NUCLEOTIDE SEQUENCE [LARGE SCALE GENOMIC DNA]</scope>
    <source>
        <strain evidence="1 2">KCP01</strain>
    </source>
</reference>
<proteinExistence type="predicted"/>
<dbReference type="EMBL" id="MIPY01000020">
    <property type="protein sequence ID" value="OES30379.1"/>
    <property type="molecule type" value="Genomic_DNA"/>
</dbReference>
<sequence length="50" mass="5579">MIPRKVSLNFASYNPTDNEHNNIETVSIPTLIISFSTATFGDIPICVRIK</sequence>
<accession>A0AB36FSR1</accession>